<keyword evidence="7" id="KW-0934">Plastid</keyword>
<keyword evidence="14 26" id="KW-1133">Transmembrane helix</keyword>
<keyword evidence="17" id="KW-0793">Thylakoid</keyword>
<dbReference type="NCBIfam" id="NF045928">
    <property type="entry name" value="Cytb6fFeSPetC"/>
    <property type="match status" value="1"/>
</dbReference>
<keyword evidence="29" id="KW-1185">Reference proteome</keyword>
<evidence type="ECO:0000256" key="23">
    <source>
        <dbReference type="ARBA" id="ARBA00047828"/>
    </source>
</evidence>
<evidence type="ECO:0000256" key="2">
    <source>
        <dbReference type="ARBA" id="ARBA00004581"/>
    </source>
</evidence>
<evidence type="ECO:0000256" key="4">
    <source>
        <dbReference type="ARBA" id="ARBA00012952"/>
    </source>
</evidence>
<dbReference type="Pfam" id="PF25471">
    <property type="entry name" value="TM_PetC"/>
    <property type="match status" value="1"/>
</dbReference>
<comment type="function">
    <text evidence="1">Component of the cytochrome b6-f complex, which mediates electron transfer between photosystem II (PSII) and photosystem I (PSI), cyclic electron flow around PSI, and state transitions.</text>
</comment>
<comment type="caution">
    <text evidence="28">The sequence shown here is derived from an EMBL/GenBank/DDBJ whole genome shotgun (WGS) entry which is preliminary data.</text>
</comment>
<dbReference type="PROSITE" id="PS51296">
    <property type="entry name" value="RIESKE"/>
    <property type="match status" value="1"/>
</dbReference>
<comment type="cofactor">
    <cofactor evidence="22">
        <name>[2Fe-2S] cluster</name>
        <dbReference type="ChEBI" id="CHEBI:190135"/>
    </cofactor>
</comment>
<keyword evidence="10" id="KW-0479">Metal-binding</keyword>
<dbReference type="InterPro" id="IPR017941">
    <property type="entry name" value="Rieske_2Fe-2S"/>
</dbReference>
<evidence type="ECO:0000256" key="22">
    <source>
        <dbReference type="ARBA" id="ARBA00034078"/>
    </source>
</evidence>
<evidence type="ECO:0000256" key="21">
    <source>
        <dbReference type="ARBA" id="ARBA00032409"/>
    </source>
</evidence>
<evidence type="ECO:0000256" key="16">
    <source>
        <dbReference type="ARBA" id="ARBA00023014"/>
    </source>
</evidence>
<keyword evidence="12" id="KW-1278">Translocase</keyword>
<evidence type="ECO:0000256" key="6">
    <source>
        <dbReference type="ARBA" id="ARBA00022528"/>
    </source>
</evidence>
<comment type="catalytic activity">
    <reaction evidence="23">
        <text>2 oxidized [plastocyanin] + a plastoquinol + 2 H(+)(in) = 2 reduced [plastocyanin] + a plastoquinone + 4 H(+)(out)</text>
        <dbReference type="Rhea" id="RHEA:22148"/>
        <dbReference type="Rhea" id="RHEA-COMP:9561"/>
        <dbReference type="Rhea" id="RHEA-COMP:9562"/>
        <dbReference type="Rhea" id="RHEA-COMP:10039"/>
        <dbReference type="Rhea" id="RHEA-COMP:10040"/>
        <dbReference type="ChEBI" id="CHEBI:15378"/>
        <dbReference type="ChEBI" id="CHEBI:17757"/>
        <dbReference type="ChEBI" id="CHEBI:29036"/>
        <dbReference type="ChEBI" id="CHEBI:49552"/>
        <dbReference type="ChEBI" id="CHEBI:62192"/>
        <dbReference type="EC" id="7.1.1.6"/>
    </reaction>
</comment>
<dbReference type="CDD" id="cd03471">
    <property type="entry name" value="Rieske_cytochrome_b6f"/>
    <property type="match status" value="1"/>
</dbReference>
<reference evidence="28 29" key="1">
    <citation type="submission" date="2016-09" db="EMBL/GenBank/DDBJ databases">
        <title>The draft genome of Dichanthelium oligosanthes: A C3 panicoid grass species.</title>
        <authorList>
            <person name="Studer A.J."/>
            <person name="Schnable J.C."/>
            <person name="Brutnell T.P."/>
        </authorList>
    </citation>
    <scope>NUCLEOTIDE SEQUENCE [LARGE SCALE GENOMIC DNA]</scope>
    <source>
        <strain evidence="29">cv. Kellogg 1175</strain>
        <tissue evidence="28">Leaf</tissue>
    </source>
</reference>
<sequence>MAASTALSTAANPTQLCRPRASSSLGKPVKGLGLGMGRSAQRSITCQAASSISADRVPDMEKRKLLNLLLLGALSLPTVGMVVPYGAFFIPAGSGSGGGGTYAKDKLGNDINVEEWLKTHGPNDRTLAQGLKGDPTYLVVEQDKTLATYGINAVCTHLGCVVPWNSAENKFICPCHGSQYNNQGKVVRGPAPLSLALVHADVDDGKVLFVPWVETDFRTGEDPWWKA</sequence>
<keyword evidence="6" id="KW-0150">Chloroplast</keyword>
<evidence type="ECO:0000256" key="5">
    <source>
        <dbReference type="ARBA" id="ARBA00022448"/>
    </source>
</evidence>
<protein>
    <recommendedName>
        <fullName evidence="24">Cytochrome b6-f complex iron-sulfur subunit, chloroplastic</fullName>
        <ecNumber evidence="4">7.1.1.6</ecNumber>
    </recommendedName>
    <alternativeName>
        <fullName evidence="25">Plastohydroquinone:plastocyanin oxidoreductase iron-sulfur protein</fullName>
    </alternativeName>
    <alternativeName>
        <fullName evidence="21">Rieske iron-sulfur protein</fullName>
    </alternativeName>
</protein>
<feature type="transmembrane region" description="Helical" evidence="26">
    <location>
        <begin position="65"/>
        <end position="87"/>
    </location>
</feature>
<keyword evidence="8 26" id="KW-0812">Transmembrane</keyword>
<evidence type="ECO:0000256" key="10">
    <source>
        <dbReference type="ARBA" id="ARBA00022723"/>
    </source>
</evidence>
<dbReference type="GO" id="GO:0046872">
    <property type="term" value="F:metal ion binding"/>
    <property type="evidence" value="ECO:0007669"/>
    <property type="project" value="UniProtKB-KW"/>
</dbReference>
<dbReference type="InterPro" id="IPR057415">
    <property type="entry name" value="TM_PetC"/>
</dbReference>
<evidence type="ECO:0000256" key="25">
    <source>
        <dbReference type="ARBA" id="ARBA00081632"/>
    </source>
</evidence>
<dbReference type="EMBL" id="LWDX02047680">
    <property type="protein sequence ID" value="OEL21511.1"/>
    <property type="molecule type" value="Genomic_DNA"/>
</dbReference>
<dbReference type="GO" id="GO:0009767">
    <property type="term" value="P:photosynthetic electron transport chain"/>
    <property type="evidence" value="ECO:0007669"/>
    <property type="project" value="UniProtKB-ARBA"/>
</dbReference>
<dbReference type="GO" id="GO:0009535">
    <property type="term" value="C:chloroplast thylakoid membrane"/>
    <property type="evidence" value="ECO:0007669"/>
    <property type="project" value="UniProtKB-SubCell"/>
</dbReference>
<name>A0A1E5V8R4_9POAL</name>
<keyword evidence="11" id="KW-0809">Transit peptide</keyword>
<dbReference type="InterPro" id="IPR014349">
    <property type="entry name" value="Rieske_Fe-S_prot"/>
</dbReference>
<comment type="subunit">
    <text evidence="20">The 4 large subunits of the cytochrome b6-f complex are cytochrome b6, subunit IV (17 kDa polypeptide, PetD), cytochrome f and the Rieske protein, while the 4 small subunits are PetG, PetL, PetM and PetN. The complex functions as a dimer.</text>
</comment>
<evidence type="ECO:0000256" key="15">
    <source>
        <dbReference type="ARBA" id="ARBA00023004"/>
    </source>
</evidence>
<proteinExistence type="inferred from homology"/>
<evidence type="ECO:0000256" key="12">
    <source>
        <dbReference type="ARBA" id="ARBA00022967"/>
    </source>
</evidence>
<evidence type="ECO:0000256" key="24">
    <source>
        <dbReference type="ARBA" id="ARBA00071599"/>
    </source>
</evidence>
<evidence type="ECO:0000256" key="14">
    <source>
        <dbReference type="ARBA" id="ARBA00022989"/>
    </source>
</evidence>
<evidence type="ECO:0000256" key="18">
    <source>
        <dbReference type="ARBA" id="ARBA00023136"/>
    </source>
</evidence>
<evidence type="ECO:0000256" key="8">
    <source>
        <dbReference type="ARBA" id="ARBA00022692"/>
    </source>
</evidence>
<keyword evidence="5" id="KW-0813">Transport</keyword>
<evidence type="ECO:0000256" key="13">
    <source>
        <dbReference type="ARBA" id="ARBA00022982"/>
    </source>
</evidence>
<gene>
    <name evidence="28" type="ORF">BAE44_0017471</name>
</gene>
<comment type="similarity">
    <text evidence="3">Belongs to the Rieske iron-sulfur protein family.</text>
</comment>
<dbReference type="Gene3D" id="1.20.5.700">
    <property type="entry name" value="Single helix bin"/>
    <property type="match status" value="1"/>
</dbReference>
<evidence type="ECO:0000256" key="26">
    <source>
        <dbReference type="SAM" id="Phobius"/>
    </source>
</evidence>
<dbReference type="Pfam" id="PF00355">
    <property type="entry name" value="Rieske"/>
    <property type="match status" value="1"/>
</dbReference>
<dbReference type="FunFam" id="2.102.10.10:FF:000007">
    <property type="entry name" value="Cytochrome b6-f complex iron-sulfur subunit"/>
    <property type="match status" value="1"/>
</dbReference>
<evidence type="ECO:0000256" key="1">
    <source>
        <dbReference type="ARBA" id="ARBA00003068"/>
    </source>
</evidence>
<evidence type="ECO:0000259" key="27">
    <source>
        <dbReference type="PROSITE" id="PS51296"/>
    </source>
</evidence>
<dbReference type="Gene3D" id="2.102.10.10">
    <property type="entry name" value="Rieske [2Fe-2S] iron-sulphur domain"/>
    <property type="match status" value="1"/>
</dbReference>
<feature type="domain" description="Rieske" evidence="27">
    <location>
        <begin position="113"/>
        <end position="209"/>
    </location>
</feature>
<dbReference type="EC" id="7.1.1.6" evidence="4"/>
<comment type="subcellular location">
    <subcellularLocation>
        <location evidence="2">Plastid</location>
        <location evidence="2">Chloroplast thylakoid membrane</location>
        <topology evidence="2">Single-pass membrane protein</topology>
    </subcellularLocation>
</comment>
<keyword evidence="13" id="KW-0249">Electron transport</keyword>
<dbReference type="PRINTS" id="PR00162">
    <property type="entry name" value="RIESKE"/>
</dbReference>
<dbReference type="Proteomes" id="UP000095767">
    <property type="component" value="Unassembled WGS sequence"/>
</dbReference>
<dbReference type="InterPro" id="IPR005805">
    <property type="entry name" value="Rieske_Fe-S_prot_C"/>
</dbReference>
<dbReference type="STRING" id="888268.A0A1E5V8R4"/>
<dbReference type="HAMAP" id="MF_01335">
    <property type="entry name" value="Cytb6_f_Rieske"/>
    <property type="match status" value="1"/>
</dbReference>
<dbReference type="InterPro" id="IPR023960">
    <property type="entry name" value="Cyt_b6_f_Rieske"/>
</dbReference>
<evidence type="ECO:0000256" key="17">
    <source>
        <dbReference type="ARBA" id="ARBA00023078"/>
    </source>
</evidence>
<keyword evidence="15" id="KW-0408">Iron</keyword>
<evidence type="ECO:0000256" key="19">
    <source>
        <dbReference type="ARBA" id="ARBA00023157"/>
    </source>
</evidence>
<dbReference type="InterPro" id="IPR036922">
    <property type="entry name" value="Rieske_2Fe-2S_sf"/>
</dbReference>
<accession>A0A1E5V8R4</accession>
<keyword evidence="9" id="KW-0001">2Fe-2S</keyword>
<evidence type="ECO:0000313" key="28">
    <source>
        <dbReference type="EMBL" id="OEL21511.1"/>
    </source>
</evidence>
<keyword evidence="19" id="KW-1015">Disulfide bond</keyword>
<evidence type="ECO:0000256" key="3">
    <source>
        <dbReference type="ARBA" id="ARBA00010651"/>
    </source>
</evidence>
<evidence type="ECO:0000256" key="20">
    <source>
        <dbReference type="ARBA" id="ARBA00025834"/>
    </source>
</evidence>
<dbReference type="FunFam" id="1.20.5.700:FF:000002">
    <property type="entry name" value="Cytochrome b6-f complex iron-sulfur subunit"/>
    <property type="match status" value="1"/>
</dbReference>
<dbReference type="SUPFAM" id="SSF50022">
    <property type="entry name" value="ISP domain"/>
    <property type="match status" value="1"/>
</dbReference>
<keyword evidence="18 26" id="KW-0472">Membrane</keyword>
<keyword evidence="16" id="KW-0411">Iron-sulfur</keyword>
<dbReference type="OrthoDB" id="1637982at2759"/>
<evidence type="ECO:0000256" key="7">
    <source>
        <dbReference type="ARBA" id="ARBA00022640"/>
    </source>
</evidence>
<organism evidence="28 29">
    <name type="scientific">Dichanthelium oligosanthes</name>
    <dbReference type="NCBI Taxonomy" id="888268"/>
    <lineage>
        <taxon>Eukaryota</taxon>
        <taxon>Viridiplantae</taxon>
        <taxon>Streptophyta</taxon>
        <taxon>Embryophyta</taxon>
        <taxon>Tracheophyta</taxon>
        <taxon>Spermatophyta</taxon>
        <taxon>Magnoliopsida</taxon>
        <taxon>Liliopsida</taxon>
        <taxon>Poales</taxon>
        <taxon>Poaceae</taxon>
        <taxon>PACMAD clade</taxon>
        <taxon>Panicoideae</taxon>
        <taxon>Panicodae</taxon>
        <taxon>Paniceae</taxon>
        <taxon>Dichantheliinae</taxon>
        <taxon>Dichanthelium</taxon>
    </lineage>
</organism>
<evidence type="ECO:0000256" key="11">
    <source>
        <dbReference type="ARBA" id="ARBA00022946"/>
    </source>
</evidence>
<evidence type="ECO:0000313" key="29">
    <source>
        <dbReference type="Proteomes" id="UP000095767"/>
    </source>
</evidence>
<dbReference type="AlphaFoldDB" id="A0A1E5V8R4"/>
<dbReference type="GO" id="GO:0009496">
    <property type="term" value="F:plastoquinol--plastocyanin reductase activity"/>
    <property type="evidence" value="ECO:0007669"/>
    <property type="project" value="UniProtKB-EC"/>
</dbReference>
<evidence type="ECO:0000256" key="9">
    <source>
        <dbReference type="ARBA" id="ARBA00022714"/>
    </source>
</evidence>
<dbReference type="PANTHER" id="PTHR10134">
    <property type="entry name" value="CYTOCHROME B-C1 COMPLEX SUBUNIT RIESKE, MITOCHONDRIAL"/>
    <property type="match status" value="1"/>
</dbReference>
<dbReference type="GO" id="GO:0051537">
    <property type="term" value="F:2 iron, 2 sulfur cluster binding"/>
    <property type="evidence" value="ECO:0007669"/>
    <property type="project" value="UniProtKB-KW"/>
</dbReference>
<dbReference type="NCBIfam" id="NF010001">
    <property type="entry name" value="PRK13474.1"/>
    <property type="match status" value="1"/>
</dbReference>